<feature type="domain" description="F-box" evidence="1">
    <location>
        <begin position="11"/>
        <end position="57"/>
    </location>
</feature>
<dbReference type="KEGG" id="vg:8746388"/>
<sequence>MREHKSIIKNIFIMETLPQELVIRIFSFCDRASVNNFSRVSKEFLELARDEHLWKGLCCREGYPLRKKCSSWREWYKRMARRIPVKYYFRGFPNGVKEILMERDASIRGFISDVAVKHSIAPHNIEVYFFERTRKLCSTPAFHGQVLTLCHARH</sequence>
<dbReference type="InterPro" id="IPR001810">
    <property type="entry name" value="F-box_dom"/>
</dbReference>
<dbReference type="Proteomes" id="UP000029780">
    <property type="component" value="Segment"/>
</dbReference>
<evidence type="ECO:0000259" key="1">
    <source>
        <dbReference type="PROSITE" id="PS50181"/>
    </source>
</evidence>
<organism evidence="2 3">
    <name type="scientific">Marseillevirus marseillevirus</name>
    <name type="common">GBM</name>
    <dbReference type="NCBI Taxonomy" id="694581"/>
    <lineage>
        <taxon>Viruses</taxon>
        <taxon>Varidnaviria</taxon>
        <taxon>Bamfordvirae</taxon>
        <taxon>Nucleocytoviricota</taxon>
        <taxon>Megaviricetes</taxon>
        <taxon>Pimascovirales</taxon>
        <taxon>Pimascovirales incertae sedis</taxon>
        <taxon>Marseilleviridae</taxon>
        <taxon>Marseillevirus</taxon>
        <taxon>Marseillevirus massiliense</taxon>
    </lineage>
</organism>
<dbReference type="PROSITE" id="PS50181">
    <property type="entry name" value="FBOX"/>
    <property type="match status" value="1"/>
</dbReference>
<dbReference type="SMART" id="SM00256">
    <property type="entry name" value="FBOX"/>
    <property type="match status" value="1"/>
</dbReference>
<evidence type="ECO:0000313" key="2">
    <source>
        <dbReference type="EMBL" id="ADB03932.1"/>
    </source>
</evidence>
<gene>
    <name evidence="2" type="ORF">MAR_ORF151</name>
</gene>
<dbReference type="SUPFAM" id="SSF81383">
    <property type="entry name" value="F-box domain"/>
    <property type="match status" value="1"/>
</dbReference>
<accession>D2XAF5</accession>
<organismHost>
    <name type="scientific">Acanthamoeba</name>
    <dbReference type="NCBI Taxonomy" id="5754"/>
</organismHost>
<reference evidence="2 3" key="1">
    <citation type="journal article" date="2009" name="Proc. Natl. Acad. Sci. U.S.A.">
        <title>Giant Marseillevirus highlights the role of amoebae as a melting pot in emergence of chimeric microorganisms.</title>
        <authorList>
            <person name="Boyer M."/>
            <person name="Yutin N."/>
            <person name="Pagnier I."/>
            <person name="Barrassi L."/>
            <person name="Fournous G."/>
            <person name="Espinosa L."/>
            <person name="Robert C."/>
            <person name="Azza S."/>
            <person name="Sun S."/>
            <person name="Rossmann M.G."/>
            <person name="Suzan-Monti M."/>
            <person name="La Scola B."/>
            <person name="Koonin E.V."/>
            <person name="Raoult D."/>
        </authorList>
    </citation>
    <scope>NUCLEOTIDE SEQUENCE [LARGE SCALE GENOMIC DNA]</scope>
    <source>
        <strain evidence="2 3">T19</strain>
    </source>
</reference>
<evidence type="ECO:0000313" key="3">
    <source>
        <dbReference type="Proteomes" id="UP000029780"/>
    </source>
</evidence>
<name>D2XAF5_GBMV</name>
<dbReference type="Gene3D" id="1.20.1280.50">
    <property type="match status" value="1"/>
</dbReference>
<dbReference type="InterPro" id="IPR036047">
    <property type="entry name" value="F-box-like_dom_sf"/>
</dbReference>
<dbReference type="RefSeq" id="YP_003406894.1">
    <property type="nucleotide sequence ID" value="NC_013756.1"/>
</dbReference>
<dbReference type="EMBL" id="GU071086">
    <property type="protein sequence ID" value="ADB03932.1"/>
    <property type="molecule type" value="Genomic_DNA"/>
</dbReference>
<dbReference type="OrthoDB" id="36703at10239"/>
<dbReference type="Pfam" id="PF12937">
    <property type="entry name" value="F-box-like"/>
    <property type="match status" value="1"/>
</dbReference>
<protein>
    <submittedName>
        <fullName evidence="2">F-box containing protein</fullName>
    </submittedName>
</protein>
<dbReference type="GeneID" id="8746388"/>
<keyword evidence="3" id="KW-1185">Reference proteome</keyword>
<proteinExistence type="predicted"/>